<dbReference type="CDD" id="cd12797">
    <property type="entry name" value="M23_peptidase"/>
    <property type="match status" value="1"/>
</dbReference>
<evidence type="ECO:0000256" key="4">
    <source>
        <dbReference type="ARBA" id="ARBA00022723"/>
    </source>
</evidence>
<dbReference type="GO" id="GO:0046872">
    <property type="term" value="F:metal ion binding"/>
    <property type="evidence" value="ECO:0007669"/>
    <property type="project" value="UniProtKB-KW"/>
</dbReference>
<feature type="domain" description="Csd3-like second N-terminal" evidence="9">
    <location>
        <begin position="157"/>
        <end position="255"/>
    </location>
</feature>
<feature type="non-terminal residue" evidence="10">
    <location>
        <position position="1"/>
    </location>
</feature>
<organism evidence="10">
    <name type="scientific">marine metagenome</name>
    <dbReference type="NCBI Taxonomy" id="408172"/>
    <lineage>
        <taxon>unclassified sequences</taxon>
        <taxon>metagenomes</taxon>
        <taxon>ecological metagenomes</taxon>
    </lineage>
</organism>
<reference evidence="10" key="1">
    <citation type="submission" date="2018-05" db="EMBL/GenBank/DDBJ databases">
        <authorList>
            <person name="Lanie J.A."/>
            <person name="Ng W.-L."/>
            <person name="Kazmierczak K.M."/>
            <person name="Andrzejewski T.M."/>
            <person name="Davidsen T.M."/>
            <person name="Wayne K.J."/>
            <person name="Tettelin H."/>
            <person name="Glass J.I."/>
            <person name="Rusch D."/>
            <person name="Podicherti R."/>
            <person name="Tsui H.-C.T."/>
            <person name="Winkler M.E."/>
        </authorList>
    </citation>
    <scope>NUCLEOTIDE SEQUENCE</scope>
</reference>
<dbReference type="InterPro" id="IPR045834">
    <property type="entry name" value="Csd3_N2"/>
</dbReference>
<dbReference type="GO" id="GO:0030313">
    <property type="term" value="C:cell envelope"/>
    <property type="evidence" value="ECO:0007669"/>
    <property type="project" value="UniProtKB-SubCell"/>
</dbReference>
<dbReference type="AlphaFoldDB" id="A0A381R6Y6"/>
<evidence type="ECO:0000256" key="3">
    <source>
        <dbReference type="ARBA" id="ARBA00022670"/>
    </source>
</evidence>
<name>A0A381R6Y6_9ZZZZ</name>
<dbReference type="SUPFAM" id="SSF51261">
    <property type="entry name" value="Duplicated hybrid motif"/>
    <property type="match status" value="1"/>
</dbReference>
<evidence type="ECO:0000256" key="5">
    <source>
        <dbReference type="ARBA" id="ARBA00022801"/>
    </source>
</evidence>
<dbReference type="Gene3D" id="2.70.70.10">
    <property type="entry name" value="Glucose Permease (Domain IIA)"/>
    <property type="match status" value="1"/>
</dbReference>
<comment type="cofactor">
    <cofactor evidence="1">
        <name>Zn(2+)</name>
        <dbReference type="ChEBI" id="CHEBI:29105"/>
    </cofactor>
</comment>
<evidence type="ECO:0000256" key="6">
    <source>
        <dbReference type="ARBA" id="ARBA00022833"/>
    </source>
</evidence>
<evidence type="ECO:0000256" key="1">
    <source>
        <dbReference type="ARBA" id="ARBA00001947"/>
    </source>
</evidence>
<keyword evidence="6" id="KW-0862">Zinc</keyword>
<dbReference type="Pfam" id="PF19425">
    <property type="entry name" value="Csd3_N2"/>
    <property type="match status" value="1"/>
</dbReference>
<evidence type="ECO:0000256" key="7">
    <source>
        <dbReference type="ARBA" id="ARBA00023049"/>
    </source>
</evidence>
<dbReference type="InterPro" id="IPR050570">
    <property type="entry name" value="Cell_wall_metabolism_enzyme"/>
</dbReference>
<gene>
    <name evidence="10" type="ORF">METZ01_LOCUS40370</name>
</gene>
<dbReference type="Pfam" id="PF01551">
    <property type="entry name" value="Peptidase_M23"/>
    <property type="match status" value="1"/>
</dbReference>
<dbReference type="InterPro" id="IPR011055">
    <property type="entry name" value="Dup_hybrid_motif"/>
</dbReference>
<dbReference type="GO" id="GO:0004222">
    <property type="term" value="F:metalloendopeptidase activity"/>
    <property type="evidence" value="ECO:0007669"/>
    <property type="project" value="TreeGrafter"/>
</dbReference>
<proteinExistence type="predicted"/>
<keyword evidence="4" id="KW-0479">Metal-binding</keyword>
<dbReference type="PANTHER" id="PTHR21666">
    <property type="entry name" value="PEPTIDASE-RELATED"/>
    <property type="match status" value="1"/>
</dbReference>
<accession>A0A381R6Y6</accession>
<dbReference type="Gene3D" id="3.10.450.350">
    <property type="match status" value="1"/>
</dbReference>
<keyword evidence="3" id="KW-0645">Protease</keyword>
<keyword evidence="7" id="KW-0482">Metalloprotease</keyword>
<comment type="subcellular location">
    <subcellularLocation>
        <location evidence="2">Cell envelope</location>
    </subcellularLocation>
</comment>
<dbReference type="InterPro" id="IPR016047">
    <property type="entry name" value="M23ase_b-sheet_dom"/>
</dbReference>
<sequence>VALCAVLTTSCVPDTTPDAGSLDAVYANPSEQVELLSLGQDQTLGLLLDGILSANDQAALLVAFREYASPRRMPAGTELAFHYLRDDQWLRSLDVVVNADETVRLTRNDLGWHSELVRIPIYVDTLLASGKIETVLWSAVVNNEYLGGVPFEDRNSLIDELDQVFQWQVDFSRQIRVGDTYRFAFEREVRPDGSMRSGRLLSAELVNSGTPYHAIWFDPNKDGEGSYFDLEGNSVRRAFLLKPLAYRRISSRYSPSRLHPILRTWRAHRGVDYAADAGAEIMATSDGVVTHRAWKGSFGNTVEIQHPNGFVTRYAHLSSFRSEVQLGSRVRQSEIIGYVGMTGQATGNHLHYEMMKRNGEHMDPLAVDLPAGDPVPSDDQVRWGEELITRVDLLESIPGAGPVIGLGSLQSQGDEQGGAQ</sequence>
<dbReference type="EMBL" id="UINC01001727">
    <property type="protein sequence ID" value="SUZ87516.1"/>
    <property type="molecule type" value="Genomic_DNA"/>
</dbReference>
<keyword evidence="5" id="KW-0378">Hydrolase</keyword>
<feature type="domain" description="M23ase beta-sheet core" evidence="8">
    <location>
        <begin position="267"/>
        <end position="364"/>
    </location>
</feature>
<evidence type="ECO:0000259" key="9">
    <source>
        <dbReference type="Pfam" id="PF19425"/>
    </source>
</evidence>
<evidence type="ECO:0000313" key="10">
    <source>
        <dbReference type="EMBL" id="SUZ87516.1"/>
    </source>
</evidence>
<evidence type="ECO:0000256" key="2">
    <source>
        <dbReference type="ARBA" id="ARBA00004196"/>
    </source>
</evidence>
<dbReference type="GO" id="GO:0006508">
    <property type="term" value="P:proteolysis"/>
    <property type="evidence" value="ECO:0007669"/>
    <property type="project" value="UniProtKB-KW"/>
</dbReference>
<dbReference type="PANTHER" id="PTHR21666:SF288">
    <property type="entry name" value="CELL DIVISION PROTEIN YTFB"/>
    <property type="match status" value="1"/>
</dbReference>
<protein>
    <submittedName>
        <fullName evidence="10">Uncharacterized protein</fullName>
    </submittedName>
</protein>
<evidence type="ECO:0000259" key="8">
    <source>
        <dbReference type="Pfam" id="PF01551"/>
    </source>
</evidence>